<evidence type="ECO:0000256" key="2">
    <source>
        <dbReference type="ARBA" id="ARBA00022692"/>
    </source>
</evidence>
<dbReference type="Proteomes" id="UP000000305">
    <property type="component" value="Unassembled WGS sequence"/>
</dbReference>
<keyword evidence="6" id="KW-0407">Ion channel</keyword>
<keyword evidence="6" id="KW-0869">Chloride channel</keyword>
<evidence type="ECO:0000313" key="7">
    <source>
        <dbReference type="EMBL" id="EFX72124.1"/>
    </source>
</evidence>
<organism evidence="7 8">
    <name type="scientific">Daphnia pulex</name>
    <name type="common">Water flea</name>
    <dbReference type="NCBI Taxonomy" id="6669"/>
    <lineage>
        <taxon>Eukaryota</taxon>
        <taxon>Metazoa</taxon>
        <taxon>Ecdysozoa</taxon>
        <taxon>Arthropoda</taxon>
        <taxon>Crustacea</taxon>
        <taxon>Branchiopoda</taxon>
        <taxon>Diplostraca</taxon>
        <taxon>Cladocera</taxon>
        <taxon>Anomopoda</taxon>
        <taxon>Daphniidae</taxon>
        <taxon>Daphnia</taxon>
    </lineage>
</organism>
<reference evidence="7 8" key="1">
    <citation type="journal article" date="2011" name="Science">
        <title>The ecoresponsive genome of Daphnia pulex.</title>
        <authorList>
            <person name="Colbourne J.K."/>
            <person name="Pfrender M.E."/>
            <person name="Gilbert D."/>
            <person name="Thomas W.K."/>
            <person name="Tucker A."/>
            <person name="Oakley T.H."/>
            <person name="Tokishita S."/>
            <person name="Aerts A."/>
            <person name="Arnold G.J."/>
            <person name="Basu M.K."/>
            <person name="Bauer D.J."/>
            <person name="Caceres C.E."/>
            <person name="Carmel L."/>
            <person name="Casola C."/>
            <person name="Choi J.H."/>
            <person name="Detter J.C."/>
            <person name="Dong Q."/>
            <person name="Dusheyko S."/>
            <person name="Eads B.D."/>
            <person name="Frohlich T."/>
            <person name="Geiler-Samerotte K.A."/>
            <person name="Gerlach D."/>
            <person name="Hatcher P."/>
            <person name="Jogdeo S."/>
            <person name="Krijgsveld J."/>
            <person name="Kriventseva E.V."/>
            <person name="Kultz D."/>
            <person name="Laforsch C."/>
            <person name="Lindquist E."/>
            <person name="Lopez J."/>
            <person name="Manak J.R."/>
            <person name="Muller J."/>
            <person name="Pangilinan J."/>
            <person name="Patwardhan R.P."/>
            <person name="Pitluck S."/>
            <person name="Pritham E.J."/>
            <person name="Rechtsteiner A."/>
            <person name="Rho M."/>
            <person name="Rogozin I.B."/>
            <person name="Sakarya O."/>
            <person name="Salamov A."/>
            <person name="Schaack S."/>
            <person name="Shapiro H."/>
            <person name="Shiga Y."/>
            <person name="Skalitzky C."/>
            <person name="Smith Z."/>
            <person name="Souvorov A."/>
            <person name="Sung W."/>
            <person name="Tang Z."/>
            <person name="Tsuchiya D."/>
            <person name="Tu H."/>
            <person name="Vos H."/>
            <person name="Wang M."/>
            <person name="Wolf Y.I."/>
            <person name="Yamagata H."/>
            <person name="Yamada T."/>
            <person name="Ye Y."/>
            <person name="Shaw J.R."/>
            <person name="Andrews J."/>
            <person name="Crease T.J."/>
            <person name="Tang H."/>
            <person name="Lucas S.M."/>
            <person name="Robertson H.M."/>
            <person name="Bork P."/>
            <person name="Koonin E.V."/>
            <person name="Zdobnov E.M."/>
            <person name="Grigoriev I.V."/>
            <person name="Lynch M."/>
            <person name="Boore J.L."/>
        </authorList>
    </citation>
    <scope>NUCLEOTIDE SEQUENCE [LARGE SCALE GENOMIC DNA]</scope>
</reference>
<keyword evidence="6" id="KW-1003">Cell membrane</keyword>
<keyword evidence="6" id="KW-0406">Ion transport</keyword>
<dbReference type="InParanoid" id="E9H806"/>
<comment type="subcellular location">
    <subcellularLocation>
        <location evidence="6">Cell membrane</location>
        <topology evidence="6">Multi-pass membrane protein</topology>
    </subcellularLocation>
    <subcellularLocation>
        <location evidence="1">Membrane</location>
    </subcellularLocation>
</comment>
<feature type="transmembrane region" description="Helical" evidence="6">
    <location>
        <begin position="6"/>
        <end position="23"/>
    </location>
</feature>
<comment type="function">
    <text evidence="6">Forms chloride channels.</text>
</comment>
<dbReference type="InterPro" id="IPR000615">
    <property type="entry name" value="Bestrophin"/>
</dbReference>
<dbReference type="PhylomeDB" id="E9H806"/>
<dbReference type="KEGG" id="dpx:DAPPUDRAFT_308551"/>
<keyword evidence="4 6" id="KW-0472">Membrane</keyword>
<proteinExistence type="inferred from homology"/>
<dbReference type="GO" id="GO:0034707">
    <property type="term" value="C:chloride channel complex"/>
    <property type="evidence" value="ECO:0007669"/>
    <property type="project" value="UniProtKB-KW"/>
</dbReference>
<evidence type="ECO:0000256" key="3">
    <source>
        <dbReference type="ARBA" id="ARBA00022989"/>
    </source>
</evidence>
<dbReference type="AlphaFoldDB" id="E9H806"/>
<keyword evidence="2 6" id="KW-0812">Transmembrane</keyword>
<dbReference type="OrthoDB" id="10356549at2759"/>
<evidence type="ECO:0000256" key="6">
    <source>
        <dbReference type="RuleBase" id="RU363126"/>
    </source>
</evidence>
<sequence>MPHAIVQAVIIAVYYFGLVTMLARDLSTPSLGKPTPQQPDGNQTDVIQESINSFTKYQDSVRPDHDNIVKTIILYFPVMPFMQFFIFFAWLTFGGMAVDPFGKDETDIKVKRLFEYHIKDYRRLASLYAQQLEDLFPNLGLFNEPSPPDDSVAQQATSPLLDDVTSLPEMSLLLSVPEGTAKDEVRLNEMSPLLIPHTTGITIDDAV</sequence>
<keyword evidence="3 6" id="KW-1133">Transmembrane helix</keyword>
<evidence type="ECO:0000256" key="4">
    <source>
        <dbReference type="ARBA" id="ARBA00023136"/>
    </source>
</evidence>
<accession>E9H806</accession>
<dbReference type="GO" id="GO:0005886">
    <property type="term" value="C:plasma membrane"/>
    <property type="evidence" value="ECO:0007669"/>
    <property type="project" value="UniProtKB-SubCell"/>
</dbReference>
<dbReference type="PANTHER" id="PTHR10736:SF0">
    <property type="entry name" value="BESTROPHIN HOMOLOG"/>
    <property type="match status" value="1"/>
</dbReference>
<dbReference type="EMBL" id="GL732602">
    <property type="protein sequence ID" value="EFX72124.1"/>
    <property type="molecule type" value="Genomic_DNA"/>
</dbReference>
<name>E9H806_DAPPU</name>
<dbReference type="Pfam" id="PF01062">
    <property type="entry name" value="Bestrophin"/>
    <property type="match status" value="1"/>
</dbReference>
<gene>
    <name evidence="7" type="ORF">DAPPUDRAFT_308551</name>
</gene>
<keyword evidence="8" id="KW-1185">Reference proteome</keyword>
<dbReference type="PANTHER" id="PTHR10736">
    <property type="entry name" value="BESTROPHIN"/>
    <property type="match status" value="1"/>
</dbReference>
<keyword evidence="6" id="KW-0813">Transport</keyword>
<keyword evidence="6" id="KW-0868">Chloride</keyword>
<evidence type="ECO:0000313" key="8">
    <source>
        <dbReference type="Proteomes" id="UP000000305"/>
    </source>
</evidence>
<protein>
    <recommendedName>
        <fullName evidence="6">Bestrophin homolog</fullName>
    </recommendedName>
</protein>
<dbReference type="HOGENOM" id="CLU_1327582_0_0_1"/>
<evidence type="ECO:0000256" key="1">
    <source>
        <dbReference type="ARBA" id="ARBA00004370"/>
    </source>
</evidence>
<feature type="transmembrane region" description="Helical" evidence="6">
    <location>
        <begin position="72"/>
        <end position="93"/>
    </location>
</feature>
<evidence type="ECO:0000256" key="5">
    <source>
        <dbReference type="ARBA" id="ARBA00034769"/>
    </source>
</evidence>
<dbReference type="InterPro" id="IPR021134">
    <property type="entry name" value="Bestrophin-like"/>
</dbReference>
<dbReference type="GO" id="GO:0005254">
    <property type="term" value="F:chloride channel activity"/>
    <property type="evidence" value="ECO:0007669"/>
    <property type="project" value="UniProtKB-KW"/>
</dbReference>
<comment type="similarity">
    <text evidence="5 6">Belongs to the anion channel-forming bestrophin (TC 1.A.46) family. Calcium-sensitive chloride channel subfamily.</text>
</comment>